<sequence>MSQTKISQMAPEKPVAGTGTTPQVRITDVDNENDTKDDAATRRITIMRIIQSGLSSLLSLAIAVWQGKVYVTYQHTKSLQGAWPNIPNLVPTLLLFSVAIAAFVFDVCMLVAYLMPHGNKHARRTIAVGGAANYIVTSAKTVSYAISAVISKTSFDFGNATNQN</sequence>
<dbReference type="EMBL" id="MU853960">
    <property type="protein sequence ID" value="KAK3934797.1"/>
    <property type="molecule type" value="Genomic_DNA"/>
</dbReference>
<evidence type="ECO:0000313" key="3">
    <source>
        <dbReference type="EMBL" id="KAK3934797.1"/>
    </source>
</evidence>
<gene>
    <name evidence="3" type="ORF">QBC46DRAFT_453932</name>
</gene>
<keyword evidence="2" id="KW-0472">Membrane</keyword>
<evidence type="ECO:0000256" key="2">
    <source>
        <dbReference type="SAM" id="Phobius"/>
    </source>
</evidence>
<keyword evidence="4" id="KW-1185">Reference proteome</keyword>
<keyword evidence="2" id="KW-1133">Transmembrane helix</keyword>
<dbReference type="AlphaFoldDB" id="A0AAN6MZN2"/>
<evidence type="ECO:0000313" key="4">
    <source>
        <dbReference type="Proteomes" id="UP001303473"/>
    </source>
</evidence>
<dbReference type="Proteomes" id="UP001303473">
    <property type="component" value="Unassembled WGS sequence"/>
</dbReference>
<evidence type="ECO:0000256" key="1">
    <source>
        <dbReference type="SAM" id="MobiDB-lite"/>
    </source>
</evidence>
<feature type="region of interest" description="Disordered" evidence="1">
    <location>
        <begin position="1"/>
        <end position="34"/>
    </location>
</feature>
<feature type="transmembrane region" description="Helical" evidence="2">
    <location>
        <begin position="93"/>
        <end position="115"/>
    </location>
</feature>
<feature type="transmembrane region" description="Helical" evidence="2">
    <location>
        <begin position="52"/>
        <end position="73"/>
    </location>
</feature>
<comment type="caution">
    <text evidence="3">The sequence shown here is derived from an EMBL/GenBank/DDBJ whole genome shotgun (WGS) entry which is preliminary data.</text>
</comment>
<organism evidence="3 4">
    <name type="scientific">Diplogelasinospora grovesii</name>
    <dbReference type="NCBI Taxonomy" id="303347"/>
    <lineage>
        <taxon>Eukaryota</taxon>
        <taxon>Fungi</taxon>
        <taxon>Dikarya</taxon>
        <taxon>Ascomycota</taxon>
        <taxon>Pezizomycotina</taxon>
        <taxon>Sordariomycetes</taxon>
        <taxon>Sordariomycetidae</taxon>
        <taxon>Sordariales</taxon>
        <taxon>Diplogelasinosporaceae</taxon>
        <taxon>Diplogelasinospora</taxon>
    </lineage>
</organism>
<keyword evidence="2" id="KW-0812">Transmembrane</keyword>
<accession>A0AAN6MZN2</accession>
<name>A0AAN6MZN2_9PEZI</name>
<proteinExistence type="predicted"/>
<protein>
    <submittedName>
        <fullName evidence="3">Uncharacterized protein</fullName>
    </submittedName>
</protein>
<reference evidence="4" key="1">
    <citation type="journal article" date="2023" name="Mol. Phylogenet. Evol.">
        <title>Genome-scale phylogeny and comparative genomics of the fungal order Sordariales.</title>
        <authorList>
            <person name="Hensen N."/>
            <person name="Bonometti L."/>
            <person name="Westerberg I."/>
            <person name="Brannstrom I.O."/>
            <person name="Guillou S."/>
            <person name="Cros-Aarteil S."/>
            <person name="Calhoun S."/>
            <person name="Haridas S."/>
            <person name="Kuo A."/>
            <person name="Mondo S."/>
            <person name="Pangilinan J."/>
            <person name="Riley R."/>
            <person name="LaButti K."/>
            <person name="Andreopoulos B."/>
            <person name="Lipzen A."/>
            <person name="Chen C."/>
            <person name="Yan M."/>
            <person name="Daum C."/>
            <person name="Ng V."/>
            <person name="Clum A."/>
            <person name="Steindorff A."/>
            <person name="Ohm R.A."/>
            <person name="Martin F."/>
            <person name="Silar P."/>
            <person name="Natvig D.O."/>
            <person name="Lalanne C."/>
            <person name="Gautier V."/>
            <person name="Ament-Velasquez S.L."/>
            <person name="Kruys A."/>
            <person name="Hutchinson M.I."/>
            <person name="Powell A.J."/>
            <person name="Barry K."/>
            <person name="Miller A.N."/>
            <person name="Grigoriev I.V."/>
            <person name="Debuchy R."/>
            <person name="Gladieux P."/>
            <person name="Hiltunen Thoren M."/>
            <person name="Johannesson H."/>
        </authorList>
    </citation>
    <scope>NUCLEOTIDE SEQUENCE [LARGE SCALE GENOMIC DNA]</scope>
    <source>
        <strain evidence="4">CBS 340.73</strain>
    </source>
</reference>